<dbReference type="Gene3D" id="2.30.40.10">
    <property type="entry name" value="Urease, subunit C, domain 1"/>
    <property type="match status" value="1"/>
</dbReference>
<keyword evidence="3" id="KW-0479">Metal-binding</keyword>
<evidence type="ECO:0000259" key="9">
    <source>
        <dbReference type="Pfam" id="PF01979"/>
    </source>
</evidence>
<protein>
    <recommendedName>
        <fullName evidence="2 8">Imidazolonepropionase</fullName>
        <ecNumber evidence="2 8">3.5.2.7</ecNumber>
    </recommendedName>
</protein>
<dbReference type="Pfam" id="PF01979">
    <property type="entry name" value="Amidohydro_1"/>
    <property type="match status" value="1"/>
</dbReference>
<dbReference type="STRING" id="688269.Theth_0980"/>
<evidence type="ECO:0000256" key="6">
    <source>
        <dbReference type="ARBA" id="ARBA00022833"/>
    </source>
</evidence>
<proteinExistence type="predicted"/>
<evidence type="ECO:0000313" key="10">
    <source>
        <dbReference type="EMBL" id="AEH51063.1"/>
    </source>
</evidence>
<dbReference type="Gene3D" id="3.20.20.140">
    <property type="entry name" value="Metal-dependent hydrolases"/>
    <property type="match status" value="1"/>
</dbReference>
<evidence type="ECO:0000313" key="11">
    <source>
        <dbReference type="Proteomes" id="UP000006804"/>
    </source>
</evidence>
<dbReference type="SUPFAM" id="SSF51338">
    <property type="entry name" value="Composite domain of metallo-dependent hydrolases"/>
    <property type="match status" value="1"/>
</dbReference>
<evidence type="ECO:0000256" key="5">
    <source>
        <dbReference type="ARBA" id="ARBA00022808"/>
    </source>
</evidence>
<dbReference type="InterPro" id="IPR011059">
    <property type="entry name" value="Metal-dep_hydrolase_composite"/>
</dbReference>
<keyword evidence="5" id="KW-0369">Histidine metabolism</keyword>
<dbReference type="HOGENOM" id="CLU_041647_0_1_0"/>
<dbReference type="NCBIfam" id="TIGR01224">
    <property type="entry name" value="hutI"/>
    <property type="match status" value="1"/>
</dbReference>
<sequence>MNYFTVFAKKLYTALGNKPKRGLELGKIEKYENVYVVIENGKIKDLTKEKPVDAKCIFADLVIPGFVDCHTHIPFYGYREMDFLRRVGGLSYLDIHASGGGIYETVEKVKNAELSELVRFNLKLLAKYFKKGVTCLEGKTGYGLNELDELKQLQALKILGKISHMDVVPTFMAAHAVPKGTSPSEYMDKVIEMLQKVQNDCQFVDVFCDVGAFDLKQTEKLLIAAKNMNFKIRVHADEIERTGATQLAVKYGATSVEHVLKISEEDIDILARSNTFAVLMPATSYYLNEKYAPARELIDKNALVALASDFNPGSSPVVEPSFVMNLAVRYLKMNPYEVLTAFTLNSAAVLGLADKIGTIEPGKDADLLLYNDADLETVMYLIGITPDVIIKRGQIFEN</sequence>
<dbReference type="PATRIC" id="fig|688269.3.peg.1004"/>
<dbReference type="Proteomes" id="UP000006804">
    <property type="component" value="Chromosome"/>
</dbReference>
<evidence type="ECO:0000256" key="8">
    <source>
        <dbReference type="NCBIfam" id="TIGR01224"/>
    </source>
</evidence>
<keyword evidence="7" id="KW-0408">Iron</keyword>
<evidence type="ECO:0000256" key="7">
    <source>
        <dbReference type="ARBA" id="ARBA00023004"/>
    </source>
</evidence>
<evidence type="ECO:0000256" key="4">
    <source>
        <dbReference type="ARBA" id="ARBA00022801"/>
    </source>
</evidence>
<dbReference type="eggNOG" id="COG1228">
    <property type="taxonomic scope" value="Bacteria"/>
</dbReference>
<dbReference type="GO" id="GO:0046872">
    <property type="term" value="F:metal ion binding"/>
    <property type="evidence" value="ECO:0007669"/>
    <property type="project" value="UniProtKB-KW"/>
</dbReference>
<dbReference type="SUPFAM" id="SSF51556">
    <property type="entry name" value="Metallo-dependent hydrolases"/>
    <property type="match status" value="1"/>
</dbReference>
<reference evidence="10 11" key="1">
    <citation type="submission" date="2010-11" db="EMBL/GenBank/DDBJ databases">
        <title>The complete genome of Thermotoga thermarum DSM 5069.</title>
        <authorList>
            <consortium name="US DOE Joint Genome Institute (JGI-PGF)"/>
            <person name="Lucas S."/>
            <person name="Copeland A."/>
            <person name="Lapidus A."/>
            <person name="Bruce D."/>
            <person name="Goodwin L."/>
            <person name="Pitluck S."/>
            <person name="Kyrpides N."/>
            <person name="Mavromatis K."/>
            <person name="Ivanova N."/>
            <person name="Zeytun A."/>
            <person name="Brettin T."/>
            <person name="Detter J.C."/>
            <person name="Tapia R."/>
            <person name="Han C."/>
            <person name="Land M."/>
            <person name="Hauser L."/>
            <person name="Markowitz V."/>
            <person name="Cheng J.-F."/>
            <person name="Hugenholtz P."/>
            <person name="Woyke T."/>
            <person name="Wu D."/>
            <person name="Spring S."/>
            <person name="Schroeder M."/>
            <person name="Brambilla E."/>
            <person name="Klenk H.-P."/>
            <person name="Eisen J.A."/>
        </authorList>
    </citation>
    <scope>NUCLEOTIDE SEQUENCE [LARGE SCALE GENOMIC DNA]</scope>
    <source>
        <strain evidence="10 11">DSM 5069</strain>
    </source>
</reference>
<accession>F7YYN1</accession>
<dbReference type="KEGG" id="tta:Theth_0980"/>
<dbReference type="GO" id="GO:0019556">
    <property type="term" value="P:L-histidine catabolic process to glutamate and formamide"/>
    <property type="evidence" value="ECO:0007669"/>
    <property type="project" value="UniProtKB-UniRule"/>
</dbReference>
<name>F7YYN1_9THEM</name>
<evidence type="ECO:0000256" key="3">
    <source>
        <dbReference type="ARBA" id="ARBA00022723"/>
    </source>
</evidence>
<feature type="domain" description="Amidohydrolase-related" evidence="9">
    <location>
        <begin position="245"/>
        <end position="372"/>
    </location>
</feature>
<evidence type="ECO:0000256" key="2">
    <source>
        <dbReference type="ARBA" id="ARBA00012864"/>
    </source>
</evidence>
<dbReference type="OrthoDB" id="9776455at2"/>
<gene>
    <name evidence="10" type="ORF">Theth_0980</name>
</gene>
<organism evidence="10 11">
    <name type="scientific">Pseudothermotoga thermarum DSM 5069</name>
    <dbReference type="NCBI Taxonomy" id="688269"/>
    <lineage>
        <taxon>Bacteria</taxon>
        <taxon>Thermotogati</taxon>
        <taxon>Thermotogota</taxon>
        <taxon>Thermotogae</taxon>
        <taxon>Thermotogales</taxon>
        <taxon>Thermotogaceae</taxon>
        <taxon>Pseudothermotoga</taxon>
    </lineage>
</organism>
<dbReference type="InterPro" id="IPR005920">
    <property type="entry name" value="HutI"/>
</dbReference>
<dbReference type="PANTHER" id="PTHR42752">
    <property type="entry name" value="IMIDAZOLONEPROPIONASE"/>
    <property type="match status" value="1"/>
</dbReference>
<dbReference type="InterPro" id="IPR006680">
    <property type="entry name" value="Amidohydro-rel"/>
</dbReference>
<dbReference type="GO" id="GO:0005737">
    <property type="term" value="C:cytoplasm"/>
    <property type="evidence" value="ECO:0007669"/>
    <property type="project" value="UniProtKB-UniRule"/>
</dbReference>
<evidence type="ECO:0000256" key="1">
    <source>
        <dbReference type="ARBA" id="ARBA00005023"/>
    </source>
</evidence>
<comment type="pathway">
    <text evidence="1">Amino-acid degradation.</text>
</comment>
<dbReference type="EMBL" id="CP002351">
    <property type="protein sequence ID" value="AEH51063.1"/>
    <property type="molecule type" value="Genomic_DNA"/>
</dbReference>
<keyword evidence="11" id="KW-1185">Reference proteome</keyword>
<dbReference type="GO" id="GO:0050480">
    <property type="term" value="F:imidazolonepropionase activity"/>
    <property type="evidence" value="ECO:0007669"/>
    <property type="project" value="UniProtKB-UniRule"/>
</dbReference>
<dbReference type="EC" id="3.5.2.7" evidence="2 8"/>
<keyword evidence="6" id="KW-0862">Zinc</keyword>
<dbReference type="InterPro" id="IPR032466">
    <property type="entry name" value="Metal_Hydrolase"/>
</dbReference>
<dbReference type="AlphaFoldDB" id="F7YYN1"/>
<dbReference type="RefSeq" id="WP_013932283.1">
    <property type="nucleotide sequence ID" value="NC_015707.1"/>
</dbReference>
<dbReference type="PANTHER" id="PTHR42752:SF1">
    <property type="entry name" value="IMIDAZOLONEPROPIONASE-RELATED"/>
    <property type="match status" value="1"/>
</dbReference>
<keyword evidence="4" id="KW-0378">Hydrolase</keyword>